<accession>A0A808FGZ9</accession>
<reference evidence="1" key="1">
    <citation type="journal article" date="2017" name="BMC Genomics">
        <title>Xanthomonas adaptation to common bean is associated with horizontal transfers of genes encoding TAL effectors.</title>
        <authorList>
            <person name="Ruh M."/>
            <person name="Briand M."/>
            <person name="Bonneau S."/>
            <person name="Jacques M.A."/>
            <person name="Chen N.W.G."/>
        </authorList>
    </citation>
    <scope>NUCLEOTIDE SEQUENCE [LARGE SCALE GENOMIC DNA]</scope>
    <source>
        <strain evidence="1">CFBP6167</strain>
    </source>
</reference>
<protein>
    <submittedName>
        <fullName evidence="1">Uncharacterized protein</fullName>
    </submittedName>
</protein>
<evidence type="ECO:0000313" key="1">
    <source>
        <dbReference type="EMBL" id="ATS88831.1"/>
    </source>
</evidence>
<organism evidence="1">
    <name type="scientific">Xanthomonas citri pv. phaseoli var. fuscans</name>
    <dbReference type="NCBI Taxonomy" id="473423"/>
    <lineage>
        <taxon>Bacteria</taxon>
        <taxon>Pseudomonadati</taxon>
        <taxon>Pseudomonadota</taxon>
        <taxon>Gammaproteobacteria</taxon>
        <taxon>Lysobacterales</taxon>
        <taxon>Lysobacteraceae</taxon>
        <taxon>Xanthomonas</taxon>
    </lineage>
</organism>
<gene>
    <name evidence="1" type="ORF">XcfCFBP6167P_11445</name>
</gene>
<sequence>MPLGAAHIRARIDGPLHALQPARFVRHHALRWANEAGSGARLVRAEPNFCRWRTAAGLLALTGVDQRCSPLGKRIDRPTRRTVR</sequence>
<proteinExistence type="predicted"/>
<dbReference type="AlphaFoldDB" id="A0A808FGZ9"/>
<name>A0A808FGZ9_XANCI</name>
<dbReference type="EMBL" id="CP021018">
    <property type="protein sequence ID" value="ATS88831.1"/>
    <property type="molecule type" value="Genomic_DNA"/>
</dbReference>